<reference evidence="13 14" key="1">
    <citation type="submission" date="2023-03" db="EMBL/GenBank/DDBJ databases">
        <title>Genome insight into feeding habits of ladybird beetles.</title>
        <authorList>
            <person name="Li H.-S."/>
            <person name="Huang Y.-H."/>
            <person name="Pang H."/>
        </authorList>
    </citation>
    <scope>NUCLEOTIDE SEQUENCE [LARGE SCALE GENOMIC DNA]</scope>
    <source>
        <strain evidence="13">SYSU_2023b</strain>
        <tissue evidence="13">Whole body</tissue>
    </source>
</reference>
<dbReference type="PANTHER" id="PTHR45877">
    <property type="entry name" value="E3 UBIQUITIN-PROTEIN LIGASE SIAH2"/>
    <property type="match status" value="1"/>
</dbReference>
<dbReference type="PROSITE" id="PS50089">
    <property type="entry name" value="ZF_RING_2"/>
    <property type="match status" value="1"/>
</dbReference>
<keyword evidence="8 10" id="KW-0862">Zinc</keyword>
<dbReference type="SUPFAM" id="SSF49599">
    <property type="entry name" value="TRAF domain-like"/>
    <property type="match status" value="1"/>
</dbReference>
<gene>
    <name evidence="13" type="ORF">WA026_000165</name>
</gene>
<evidence type="ECO:0000256" key="3">
    <source>
        <dbReference type="ARBA" id="ARBA00009119"/>
    </source>
</evidence>
<protein>
    <recommendedName>
        <fullName evidence="10">E3 ubiquitin-protein ligase</fullName>
        <ecNumber evidence="10">2.3.2.27</ecNumber>
    </recommendedName>
</protein>
<evidence type="ECO:0000256" key="10">
    <source>
        <dbReference type="RuleBase" id="RU201113"/>
    </source>
</evidence>
<name>A0AAW1V552_9CUCU</name>
<sequence length="264" mass="31355">MENSVDKVTECPICCETMQKPIIQCRAGHSMCLNCVSGLTSCPICRGEMSNTRNFNLEQLIESLEKTCKLKCGFTNKGCKFLLDPRQKAQHECECKYRTFQCEGKKFCNWKCDWRGSYSDIEKHFKDYHNNHTWMSFKTESMLTMNLEQDFLDIHIINFHNGQNYFWYKHKVDKTQQKVFWTIQMIGTQQMAGNYYYEFEIFKGPTRKFKVIEICLNDAIDARNIFESEKCVVMSFKMLRSYLNENKEISFKFRIMSIKKHSTN</sequence>
<dbReference type="SUPFAM" id="SSF57850">
    <property type="entry name" value="RING/U-box"/>
    <property type="match status" value="1"/>
</dbReference>
<evidence type="ECO:0000313" key="13">
    <source>
        <dbReference type="EMBL" id="KAK9887857.1"/>
    </source>
</evidence>
<comment type="pathway">
    <text evidence="2 10">Protein modification; protein ubiquitination.</text>
</comment>
<comment type="domain">
    <text evidence="10">The RING-type zinc finger domain is essential for ubiquitin ligase activity.</text>
</comment>
<evidence type="ECO:0000256" key="8">
    <source>
        <dbReference type="ARBA" id="ARBA00022833"/>
    </source>
</evidence>
<evidence type="ECO:0000259" key="12">
    <source>
        <dbReference type="PROSITE" id="PS51081"/>
    </source>
</evidence>
<evidence type="ECO:0000256" key="6">
    <source>
        <dbReference type="ARBA" id="ARBA00022771"/>
    </source>
</evidence>
<comment type="similarity">
    <text evidence="3 10">Belongs to the SINA (Seven in absentia) family.</text>
</comment>
<evidence type="ECO:0000256" key="5">
    <source>
        <dbReference type="ARBA" id="ARBA00022723"/>
    </source>
</evidence>
<dbReference type="Pfam" id="PF03145">
    <property type="entry name" value="Sina_TRAF"/>
    <property type="match status" value="1"/>
</dbReference>
<accession>A0AAW1V552</accession>
<dbReference type="InterPro" id="IPR049548">
    <property type="entry name" value="Sina-like_RING"/>
</dbReference>
<dbReference type="GO" id="GO:0061630">
    <property type="term" value="F:ubiquitin protein ligase activity"/>
    <property type="evidence" value="ECO:0007669"/>
    <property type="project" value="UniProtKB-EC"/>
</dbReference>
<comment type="domain">
    <text evidence="10">The SBD domain (substrate-binding domain) mediates the interaction with substrate proteins. It is related to the TRAF family.</text>
</comment>
<dbReference type="PANTHER" id="PTHR45877:SF2">
    <property type="entry name" value="E3 UBIQUITIN-PROTEIN LIGASE SINA-RELATED"/>
    <property type="match status" value="1"/>
</dbReference>
<evidence type="ECO:0000259" key="11">
    <source>
        <dbReference type="PROSITE" id="PS50089"/>
    </source>
</evidence>
<dbReference type="GO" id="GO:0008270">
    <property type="term" value="F:zinc ion binding"/>
    <property type="evidence" value="ECO:0007669"/>
    <property type="project" value="UniProtKB-KW"/>
</dbReference>
<keyword evidence="7 10" id="KW-0833">Ubl conjugation pathway</keyword>
<evidence type="ECO:0000313" key="14">
    <source>
        <dbReference type="Proteomes" id="UP001431783"/>
    </source>
</evidence>
<organism evidence="13 14">
    <name type="scientific">Henosepilachna vigintioctopunctata</name>
    <dbReference type="NCBI Taxonomy" id="420089"/>
    <lineage>
        <taxon>Eukaryota</taxon>
        <taxon>Metazoa</taxon>
        <taxon>Ecdysozoa</taxon>
        <taxon>Arthropoda</taxon>
        <taxon>Hexapoda</taxon>
        <taxon>Insecta</taxon>
        <taxon>Pterygota</taxon>
        <taxon>Neoptera</taxon>
        <taxon>Endopterygota</taxon>
        <taxon>Coleoptera</taxon>
        <taxon>Polyphaga</taxon>
        <taxon>Cucujiformia</taxon>
        <taxon>Coccinelloidea</taxon>
        <taxon>Coccinellidae</taxon>
        <taxon>Epilachninae</taxon>
        <taxon>Epilachnini</taxon>
        <taxon>Henosepilachna</taxon>
    </lineage>
</organism>
<dbReference type="AlphaFoldDB" id="A0AAW1V552"/>
<feature type="domain" description="RING-type" evidence="11">
    <location>
        <begin position="11"/>
        <end position="46"/>
    </location>
</feature>
<keyword evidence="14" id="KW-1185">Reference proteome</keyword>
<dbReference type="Gene3D" id="3.30.40.10">
    <property type="entry name" value="Zinc/RING finger domain, C3HC4 (zinc finger)"/>
    <property type="match status" value="2"/>
</dbReference>
<dbReference type="Pfam" id="PF21361">
    <property type="entry name" value="Sina_ZnF"/>
    <property type="match status" value="1"/>
</dbReference>
<evidence type="ECO:0000256" key="4">
    <source>
        <dbReference type="ARBA" id="ARBA00022679"/>
    </source>
</evidence>
<dbReference type="GO" id="GO:0043161">
    <property type="term" value="P:proteasome-mediated ubiquitin-dependent protein catabolic process"/>
    <property type="evidence" value="ECO:0007669"/>
    <property type="project" value="TreeGrafter"/>
</dbReference>
<dbReference type="InterPro" id="IPR013010">
    <property type="entry name" value="Znf_SIAH"/>
</dbReference>
<dbReference type="PROSITE" id="PS51081">
    <property type="entry name" value="ZF_SIAH"/>
    <property type="match status" value="1"/>
</dbReference>
<evidence type="ECO:0000256" key="7">
    <source>
        <dbReference type="ARBA" id="ARBA00022786"/>
    </source>
</evidence>
<dbReference type="GO" id="GO:0005737">
    <property type="term" value="C:cytoplasm"/>
    <property type="evidence" value="ECO:0007669"/>
    <property type="project" value="InterPro"/>
</dbReference>
<feature type="domain" description="SIAH-type" evidence="12">
    <location>
        <begin position="67"/>
        <end position="130"/>
    </location>
</feature>
<dbReference type="InterPro" id="IPR001841">
    <property type="entry name" value="Znf_RING"/>
</dbReference>
<dbReference type="InterPro" id="IPR008974">
    <property type="entry name" value="TRAF-like"/>
</dbReference>
<keyword evidence="6 9" id="KW-0863">Zinc-finger</keyword>
<dbReference type="Gene3D" id="2.60.210.10">
    <property type="entry name" value="Apoptosis, Tumor Necrosis Factor Receptor Associated Protein 2, Chain A"/>
    <property type="match status" value="1"/>
</dbReference>
<keyword evidence="5 10" id="KW-0479">Metal-binding</keyword>
<dbReference type="InterPro" id="IPR018121">
    <property type="entry name" value="7-in-absentia-prot_TRAF-dom"/>
</dbReference>
<dbReference type="Pfam" id="PF21362">
    <property type="entry name" value="Sina_RING"/>
    <property type="match status" value="1"/>
</dbReference>
<dbReference type="InterPro" id="IPR013083">
    <property type="entry name" value="Znf_RING/FYVE/PHD"/>
</dbReference>
<proteinExistence type="inferred from homology"/>
<evidence type="ECO:0000256" key="1">
    <source>
        <dbReference type="ARBA" id="ARBA00000900"/>
    </source>
</evidence>
<dbReference type="Proteomes" id="UP001431783">
    <property type="component" value="Unassembled WGS sequence"/>
</dbReference>
<comment type="catalytic activity">
    <reaction evidence="1 10">
        <text>S-ubiquitinyl-[E2 ubiquitin-conjugating enzyme]-L-cysteine + [acceptor protein]-L-lysine = [E2 ubiquitin-conjugating enzyme]-L-cysteine + N(6)-ubiquitinyl-[acceptor protein]-L-lysine.</text>
        <dbReference type="EC" id="2.3.2.27"/>
    </reaction>
</comment>
<dbReference type="GO" id="GO:0031624">
    <property type="term" value="F:ubiquitin conjugating enzyme binding"/>
    <property type="evidence" value="ECO:0007669"/>
    <property type="project" value="TreeGrafter"/>
</dbReference>
<comment type="caution">
    <text evidence="13">The sequence shown here is derived from an EMBL/GenBank/DDBJ whole genome shotgun (WGS) entry which is preliminary data.</text>
</comment>
<evidence type="ECO:0000256" key="2">
    <source>
        <dbReference type="ARBA" id="ARBA00004906"/>
    </source>
</evidence>
<dbReference type="EC" id="2.3.2.27" evidence="10"/>
<keyword evidence="4" id="KW-0808">Transferase</keyword>
<comment type="function">
    <text evidence="10">E3 ubiquitin-protein ligase that mediates ubiquitination and subsequent proteasomal degradation of target proteins. E3 ubiquitin ligases accept ubiquitin from an E2 ubiquitin-conjugating enzyme in the form of a thioester and then directly transfers the ubiquitin to targeted substrates.</text>
</comment>
<dbReference type="EMBL" id="JARQZJ010000121">
    <property type="protein sequence ID" value="KAK9887857.1"/>
    <property type="molecule type" value="Genomic_DNA"/>
</dbReference>
<dbReference type="InterPro" id="IPR004162">
    <property type="entry name" value="SINA-like_animal"/>
</dbReference>
<evidence type="ECO:0000256" key="9">
    <source>
        <dbReference type="PROSITE-ProRule" id="PRU00455"/>
    </source>
</evidence>